<feature type="chain" id="PRO_5032496084" evidence="2">
    <location>
        <begin position="19"/>
        <end position="227"/>
    </location>
</feature>
<gene>
    <name evidence="3" type="ORF">SNAT2548_LOCUS34381</name>
</gene>
<evidence type="ECO:0000313" key="3">
    <source>
        <dbReference type="EMBL" id="CAE7604559.1"/>
    </source>
</evidence>
<dbReference type="Proteomes" id="UP000604046">
    <property type="component" value="Unassembled WGS sequence"/>
</dbReference>
<protein>
    <submittedName>
        <fullName evidence="3">Uncharacterized protein</fullName>
    </submittedName>
</protein>
<organism evidence="3 4">
    <name type="scientific">Symbiodinium natans</name>
    <dbReference type="NCBI Taxonomy" id="878477"/>
    <lineage>
        <taxon>Eukaryota</taxon>
        <taxon>Sar</taxon>
        <taxon>Alveolata</taxon>
        <taxon>Dinophyceae</taxon>
        <taxon>Suessiales</taxon>
        <taxon>Symbiodiniaceae</taxon>
        <taxon>Symbiodinium</taxon>
    </lineage>
</organism>
<keyword evidence="2" id="KW-0732">Signal</keyword>
<comment type="caution">
    <text evidence="3">The sequence shown here is derived from an EMBL/GenBank/DDBJ whole genome shotgun (WGS) entry which is preliminary data.</text>
</comment>
<feature type="region of interest" description="Disordered" evidence="1">
    <location>
        <begin position="199"/>
        <end position="227"/>
    </location>
</feature>
<evidence type="ECO:0000256" key="2">
    <source>
        <dbReference type="SAM" id="SignalP"/>
    </source>
</evidence>
<sequence>MVSMLPFSMFGLLAAAQGVTISPIVFSGTPNPRVDLELDEVSELLSRLRGCVLGYTNVTVGYRGFWVEGAGKPFVVRGCRHAENLLLTLLQSTVSQTVIDYIRDEMARDHTGELDLPDFDLTIVESANCSHQVGPDSVPSYEPGLDDRGCFVSHQSQNNCYNYGTDISTDTFAQPGRGSGQKWKANTCDAIRAAAESDGLKWQGTDLPKGPPETGHYVALPHGQHAM</sequence>
<dbReference type="AlphaFoldDB" id="A0A812V3W9"/>
<proteinExistence type="predicted"/>
<name>A0A812V3W9_9DINO</name>
<dbReference type="OrthoDB" id="525839at2759"/>
<accession>A0A812V3W9</accession>
<evidence type="ECO:0000313" key="4">
    <source>
        <dbReference type="Proteomes" id="UP000604046"/>
    </source>
</evidence>
<dbReference type="EMBL" id="CAJNDS010002805">
    <property type="protein sequence ID" value="CAE7604559.1"/>
    <property type="molecule type" value="Genomic_DNA"/>
</dbReference>
<evidence type="ECO:0000256" key="1">
    <source>
        <dbReference type="SAM" id="MobiDB-lite"/>
    </source>
</evidence>
<feature type="signal peptide" evidence="2">
    <location>
        <begin position="1"/>
        <end position="18"/>
    </location>
</feature>
<reference evidence="3" key="1">
    <citation type="submission" date="2021-02" db="EMBL/GenBank/DDBJ databases">
        <authorList>
            <person name="Dougan E. K."/>
            <person name="Rhodes N."/>
            <person name="Thang M."/>
            <person name="Chan C."/>
        </authorList>
    </citation>
    <scope>NUCLEOTIDE SEQUENCE</scope>
</reference>
<keyword evidence="4" id="KW-1185">Reference proteome</keyword>